<feature type="transmembrane region" description="Helical" evidence="7">
    <location>
        <begin position="145"/>
        <end position="170"/>
    </location>
</feature>
<evidence type="ECO:0000256" key="7">
    <source>
        <dbReference type="SAM" id="Phobius"/>
    </source>
</evidence>
<evidence type="ECO:0000313" key="10">
    <source>
        <dbReference type="Proteomes" id="UP000530928"/>
    </source>
</evidence>
<dbReference type="GO" id="GO:0005886">
    <property type="term" value="C:plasma membrane"/>
    <property type="evidence" value="ECO:0007669"/>
    <property type="project" value="UniProtKB-SubCell"/>
</dbReference>
<dbReference type="PROSITE" id="PS50850">
    <property type="entry name" value="MFS"/>
    <property type="match status" value="1"/>
</dbReference>
<evidence type="ECO:0000313" key="9">
    <source>
        <dbReference type="EMBL" id="MBA2893087.1"/>
    </source>
</evidence>
<dbReference type="AlphaFoldDB" id="A0A7W0CLB9"/>
<dbReference type="InterPro" id="IPR036259">
    <property type="entry name" value="MFS_trans_sf"/>
</dbReference>
<dbReference type="Gene3D" id="1.20.1250.20">
    <property type="entry name" value="MFS general substrate transporter like domains"/>
    <property type="match status" value="2"/>
</dbReference>
<organism evidence="9 10">
    <name type="scientific">Nonomuraea soli</name>
    <dbReference type="NCBI Taxonomy" id="1032476"/>
    <lineage>
        <taxon>Bacteria</taxon>
        <taxon>Bacillati</taxon>
        <taxon>Actinomycetota</taxon>
        <taxon>Actinomycetes</taxon>
        <taxon>Streptosporangiales</taxon>
        <taxon>Streptosporangiaceae</taxon>
        <taxon>Nonomuraea</taxon>
    </lineage>
</organism>
<dbReference type="EMBL" id="JACDUR010000004">
    <property type="protein sequence ID" value="MBA2893087.1"/>
    <property type="molecule type" value="Genomic_DNA"/>
</dbReference>
<feature type="transmembrane region" description="Helical" evidence="7">
    <location>
        <begin position="391"/>
        <end position="410"/>
    </location>
</feature>
<reference evidence="9 10" key="1">
    <citation type="submission" date="2020-07" db="EMBL/GenBank/DDBJ databases">
        <title>Genomic Encyclopedia of Type Strains, Phase IV (KMG-IV): sequencing the most valuable type-strain genomes for metagenomic binning, comparative biology and taxonomic classification.</title>
        <authorList>
            <person name="Goeker M."/>
        </authorList>
    </citation>
    <scope>NUCLEOTIDE SEQUENCE [LARGE SCALE GENOMIC DNA]</scope>
    <source>
        <strain evidence="9 10">DSM 45533</strain>
    </source>
</reference>
<evidence type="ECO:0000256" key="6">
    <source>
        <dbReference type="ARBA" id="ARBA00023136"/>
    </source>
</evidence>
<evidence type="ECO:0000259" key="8">
    <source>
        <dbReference type="PROSITE" id="PS50850"/>
    </source>
</evidence>
<keyword evidence="10" id="KW-1185">Reference proteome</keyword>
<keyword evidence="4 7" id="KW-0812">Transmembrane</keyword>
<name>A0A7W0CLB9_9ACTN</name>
<feature type="domain" description="Major facilitator superfamily (MFS) profile" evidence="8">
    <location>
        <begin position="6"/>
        <end position="415"/>
    </location>
</feature>
<evidence type="ECO:0000256" key="4">
    <source>
        <dbReference type="ARBA" id="ARBA00022692"/>
    </source>
</evidence>
<dbReference type="PANTHER" id="PTHR43045:SF1">
    <property type="entry name" value="SHIKIMATE TRANSPORTER"/>
    <property type="match status" value="1"/>
</dbReference>
<feature type="transmembrane region" description="Helical" evidence="7">
    <location>
        <begin position="44"/>
        <end position="67"/>
    </location>
</feature>
<evidence type="ECO:0000256" key="1">
    <source>
        <dbReference type="ARBA" id="ARBA00004651"/>
    </source>
</evidence>
<feature type="transmembrane region" description="Helical" evidence="7">
    <location>
        <begin position="79"/>
        <end position="97"/>
    </location>
</feature>
<dbReference type="InterPro" id="IPR020846">
    <property type="entry name" value="MFS_dom"/>
</dbReference>
<evidence type="ECO:0000256" key="2">
    <source>
        <dbReference type="ARBA" id="ARBA00022448"/>
    </source>
</evidence>
<dbReference type="GO" id="GO:0022857">
    <property type="term" value="F:transmembrane transporter activity"/>
    <property type="evidence" value="ECO:0007669"/>
    <property type="project" value="InterPro"/>
</dbReference>
<comment type="subcellular location">
    <subcellularLocation>
        <location evidence="1">Cell membrane</location>
        <topology evidence="1">Multi-pass membrane protein</topology>
    </subcellularLocation>
</comment>
<accession>A0A7W0CLB9</accession>
<keyword evidence="5 7" id="KW-1133">Transmembrane helix</keyword>
<gene>
    <name evidence="9" type="ORF">HNR30_004441</name>
</gene>
<dbReference type="RefSeq" id="WP_181611784.1">
    <property type="nucleotide sequence ID" value="NZ_BAABAM010000003.1"/>
</dbReference>
<feature type="transmembrane region" description="Helical" evidence="7">
    <location>
        <begin position="294"/>
        <end position="314"/>
    </location>
</feature>
<dbReference type="InterPro" id="IPR011701">
    <property type="entry name" value="MFS"/>
</dbReference>
<evidence type="ECO:0000256" key="3">
    <source>
        <dbReference type="ARBA" id="ARBA00022475"/>
    </source>
</evidence>
<feature type="transmembrane region" description="Helical" evidence="7">
    <location>
        <begin position="109"/>
        <end position="133"/>
    </location>
</feature>
<feature type="transmembrane region" description="Helical" evidence="7">
    <location>
        <begin position="366"/>
        <end position="385"/>
    </location>
</feature>
<feature type="transmembrane region" description="Helical" evidence="7">
    <location>
        <begin position="176"/>
        <end position="197"/>
    </location>
</feature>
<keyword evidence="3" id="KW-1003">Cell membrane</keyword>
<protein>
    <submittedName>
        <fullName evidence="9">MFS family permease</fullName>
    </submittedName>
</protein>
<proteinExistence type="predicted"/>
<comment type="caution">
    <text evidence="9">The sequence shown here is derived from an EMBL/GenBank/DDBJ whole genome shotgun (WGS) entry which is preliminary data.</text>
</comment>
<dbReference type="Pfam" id="PF07690">
    <property type="entry name" value="MFS_1"/>
    <property type="match status" value="1"/>
</dbReference>
<feature type="transmembrane region" description="Helical" evidence="7">
    <location>
        <begin position="229"/>
        <end position="254"/>
    </location>
</feature>
<dbReference type="CDD" id="cd17369">
    <property type="entry name" value="MFS_ShiA_like"/>
    <property type="match status" value="1"/>
</dbReference>
<dbReference type="PANTHER" id="PTHR43045">
    <property type="entry name" value="SHIKIMATE TRANSPORTER"/>
    <property type="match status" value="1"/>
</dbReference>
<sequence length="432" mass="45434">MTNRSVTKAAVIGTAVEFYDLALFGLAAAIVFNDQFFPADAPLAGTLGSFTAFAVGFLARPIGGVVFGHVGDRLGRKPALVLTLLLMGLSTTCIGLLPTYDQVGLAAPIMLVVLRLAQGFGAGAEFAGALVMVAETSDPRRRGLWASLPGTGVQIGILVATLVFTVFAPLPSFESWGWRVPFLLSLVGVGVGLFFRIRVPESELFERERARGVSRFPVLEVVRRQPRHLLIAVALNAPYGAIGYILNVFVLSYVTKTLGLPATVGLTANIVSAVVGIVLMPLFGLLADRVGRRPVFLGAALSLSLFAFPMFWLIDTGRPVLVILALTLGYGVCVTAMFAVLGSMLTELFGTRHRYSGIAVSREWTAALASGPAPLVAATLVANAGGASWPIALLLMGCSAVIGIAVLLAPETRAKELGDRLSHEPVGSHAVI</sequence>
<feature type="transmembrane region" description="Helical" evidence="7">
    <location>
        <begin position="9"/>
        <end position="32"/>
    </location>
</feature>
<dbReference type="Proteomes" id="UP000530928">
    <property type="component" value="Unassembled WGS sequence"/>
</dbReference>
<keyword evidence="6 7" id="KW-0472">Membrane</keyword>
<keyword evidence="2" id="KW-0813">Transport</keyword>
<feature type="transmembrane region" description="Helical" evidence="7">
    <location>
        <begin position="266"/>
        <end position="287"/>
    </location>
</feature>
<evidence type="ECO:0000256" key="5">
    <source>
        <dbReference type="ARBA" id="ARBA00022989"/>
    </source>
</evidence>
<dbReference type="SUPFAM" id="SSF103473">
    <property type="entry name" value="MFS general substrate transporter"/>
    <property type="match status" value="1"/>
</dbReference>
<feature type="transmembrane region" description="Helical" evidence="7">
    <location>
        <begin position="320"/>
        <end position="345"/>
    </location>
</feature>